<sequence>MSQDTWTFSNTDSLLGYAFAFYFLEKRNNGTSKHNIRLLCRNKDGLEELERLGGEVIEVDYRNECDIQTAIAGTRFLMFNPEFSGKRIWEAKTLLNASKCEGVEYVTITSFIGVDRVLREMHNNKHDFSNMVEYYHLEEQVRHLFGDDNHCVVRLPFFSQSLYYFSPMIEKESMIGMPVDTKARWPILSLLDVVQGMYHLWTENQIKRLNHIESNKALFQFTSAYNQDGKGLSIIFSEVLGRTTQYTQISASNMRAYLQDIRENENFQERPFSQESKDPERPERDVPFTFPIARYLNDNYIDTLLELWLMFDCGFSDILTDDLSNALGYMPQELSSFVQNNRDQFRRLQ</sequence>
<dbReference type="RefSeq" id="XP_018298838.1">
    <property type="nucleotide sequence ID" value="XM_018434403.1"/>
</dbReference>
<reference evidence="5" key="1">
    <citation type="submission" date="2015-06" db="EMBL/GenBank/DDBJ databases">
        <title>Expansion of signal transduction pathways in fungi by whole-genome duplication.</title>
        <authorList>
            <consortium name="DOE Joint Genome Institute"/>
            <person name="Corrochano L.M."/>
            <person name="Kuo A."/>
            <person name="Marcet-Houben M."/>
            <person name="Polaino S."/>
            <person name="Salamov A."/>
            <person name="Villalobos J.M."/>
            <person name="Alvarez M.I."/>
            <person name="Avalos J."/>
            <person name="Benito E.P."/>
            <person name="Benoit I."/>
            <person name="Burger G."/>
            <person name="Camino L.P."/>
            <person name="Canovas D."/>
            <person name="Cerda-Olmedo E."/>
            <person name="Cheng J.-F."/>
            <person name="Dominguez A."/>
            <person name="Elias M."/>
            <person name="Eslava A.P."/>
            <person name="Glaser F."/>
            <person name="Grimwood J."/>
            <person name="Gutierrez G."/>
            <person name="Heitman J."/>
            <person name="Henrissat B."/>
            <person name="Iturriaga E.A."/>
            <person name="Lang B.F."/>
            <person name="Lavin J.L."/>
            <person name="Lee S."/>
            <person name="Li W."/>
            <person name="Lindquist E."/>
            <person name="Lopez-Garcia S."/>
            <person name="Luque E.M."/>
            <person name="Marcos A.T."/>
            <person name="Martin J."/>
            <person name="McCluskey K."/>
            <person name="Medina H.R."/>
            <person name="Miralles-Duran A."/>
            <person name="Miyazaki A."/>
            <person name="Munoz-Torres E."/>
            <person name="Oguiza J.A."/>
            <person name="Ohm R."/>
            <person name="Olmedo M."/>
            <person name="Orejas M."/>
            <person name="Ortiz-Castellanos L."/>
            <person name="Pisabarro A.G."/>
            <person name="Rodriguez-Romero J."/>
            <person name="Ruiz-Herrera J."/>
            <person name="Ruiz-Vazquez R."/>
            <person name="Sanz C."/>
            <person name="Schackwitz W."/>
            <person name="Schmutz J."/>
            <person name="Shahriari M."/>
            <person name="Shelest E."/>
            <person name="Silva-Franco F."/>
            <person name="Soanes D."/>
            <person name="Syed K."/>
            <person name="Tagua V.G."/>
            <person name="Talbot N.J."/>
            <person name="Thon M."/>
            <person name="De vries R.P."/>
            <person name="Wiebenga A."/>
            <person name="Yadav J.S."/>
            <person name="Braun E.L."/>
            <person name="Baker S."/>
            <person name="Garre V."/>
            <person name="Horwitz B."/>
            <person name="Torres-Martinez S."/>
            <person name="Idnurm A."/>
            <person name="Herrera-Estrella A."/>
            <person name="Gabaldon T."/>
            <person name="Grigoriev I.V."/>
        </authorList>
    </citation>
    <scope>NUCLEOTIDE SEQUENCE [LARGE SCALE GENOMIC DNA]</scope>
    <source>
        <strain evidence="5">NRRL 1555(-)</strain>
    </source>
</reference>
<dbReference type="Pfam" id="PF05368">
    <property type="entry name" value="NmrA"/>
    <property type="match status" value="1"/>
</dbReference>
<feature type="domain" description="NmrA-like" evidence="3">
    <location>
        <begin position="32"/>
        <end position="256"/>
    </location>
</feature>
<gene>
    <name evidence="4" type="ORF">PHYBLDRAFT_161441</name>
</gene>
<evidence type="ECO:0000256" key="2">
    <source>
        <dbReference type="ARBA" id="ARBA00022857"/>
    </source>
</evidence>
<dbReference type="VEuPathDB" id="FungiDB:PHYBLDRAFT_161441"/>
<comment type="similarity">
    <text evidence="1">Belongs to the NmrA-type oxidoreductase family.</text>
</comment>
<dbReference type="AlphaFoldDB" id="A0A167R411"/>
<evidence type="ECO:0000313" key="5">
    <source>
        <dbReference type="Proteomes" id="UP000077315"/>
    </source>
</evidence>
<dbReference type="InterPro" id="IPR036291">
    <property type="entry name" value="NAD(P)-bd_dom_sf"/>
</dbReference>
<dbReference type="InterPro" id="IPR008030">
    <property type="entry name" value="NmrA-like"/>
</dbReference>
<dbReference type="Gene3D" id="3.40.50.720">
    <property type="entry name" value="NAD(P)-binding Rossmann-like Domain"/>
    <property type="match status" value="1"/>
</dbReference>
<dbReference type="SUPFAM" id="SSF51735">
    <property type="entry name" value="NAD(P)-binding Rossmann-fold domains"/>
    <property type="match status" value="1"/>
</dbReference>
<dbReference type="STRING" id="763407.A0A167R411"/>
<evidence type="ECO:0000313" key="4">
    <source>
        <dbReference type="EMBL" id="OAD80798.1"/>
    </source>
</evidence>
<accession>A0A167R411</accession>
<organism evidence="4 5">
    <name type="scientific">Phycomyces blakesleeanus (strain ATCC 8743b / DSM 1359 / FGSC 10004 / NBRC 33097 / NRRL 1555)</name>
    <dbReference type="NCBI Taxonomy" id="763407"/>
    <lineage>
        <taxon>Eukaryota</taxon>
        <taxon>Fungi</taxon>
        <taxon>Fungi incertae sedis</taxon>
        <taxon>Mucoromycota</taxon>
        <taxon>Mucoromycotina</taxon>
        <taxon>Mucoromycetes</taxon>
        <taxon>Mucorales</taxon>
        <taxon>Phycomycetaceae</taxon>
        <taxon>Phycomyces</taxon>
    </lineage>
</organism>
<proteinExistence type="inferred from homology"/>
<dbReference type="OrthoDB" id="10254221at2759"/>
<keyword evidence="2" id="KW-0521">NADP</keyword>
<dbReference type="GeneID" id="28995309"/>
<name>A0A167R411_PHYB8</name>
<dbReference type="Proteomes" id="UP000077315">
    <property type="component" value="Unassembled WGS sequence"/>
</dbReference>
<dbReference type="InterPro" id="IPR051164">
    <property type="entry name" value="NmrA-like_oxidored"/>
</dbReference>
<evidence type="ECO:0000256" key="1">
    <source>
        <dbReference type="ARBA" id="ARBA00006328"/>
    </source>
</evidence>
<dbReference type="EMBL" id="KV440971">
    <property type="protein sequence ID" value="OAD80798.1"/>
    <property type="molecule type" value="Genomic_DNA"/>
</dbReference>
<evidence type="ECO:0000259" key="3">
    <source>
        <dbReference type="Pfam" id="PF05368"/>
    </source>
</evidence>
<dbReference type="PANTHER" id="PTHR42748">
    <property type="entry name" value="NITROGEN METABOLITE REPRESSION PROTEIN NMRA FAMILY MEMBER"/>
    <property type="match status" value="1"/>
</dbReference>
<dbReference type="PANTHER" id="PTHR42748:SF7">
    <property type="entry name" value="NMRA LIKE REDOX SENSOR 1-RELATED"/>
    <property type="match status" value="1"/>
</dbReference>
<keyword evidence="5" id="KW-1185">Reference proteome</keyword>
<dbReference type="InParanoid" id="A0A167R411"/>
<protein>
    <recommendedName>
        <fullName evidence="3">NmrA-like domain-containing protein</fullName>
    </recommendedName>
</protein>